<sequence length="446" mass="48498">MISLTWYDILTIALLLFFTVRGAMKGVLFQLASLAGIVLCFVFANAISQAAGPYVHLEPPLNNWVVLAGAYLVFTFICFLIARMLNEWIERNKLKDFDRHLGAVLGLVKGVALSLVLTFFVVTMSVSSREALKASYTGRYTAIIMDRLHPIMPEKLHNAVAEYIHLLDGDGQDLHAHSNNPGQPAESPFGLPSPFPPLNSPTPSPFNSNPTPTPAPIPNPQTLWGQLQGLFTSDSQRVVSDALQKSDPQTRTQIEQGLQSLMQSVPPQERAALQQQIVQVGSTQLKQYLDWKLSSLSAPVQPTTPANPVSNPTPASNYPSTTPNPASPPTVTPPANAAAQRSTLAREISGVYSSLPNIRQSIEMDIAQRTAGVPDAVVIAALDDWKADLQGRRPDPDPQTASEHPVEVRIIHQLQFAGLRVEQLGPDVQQRLRAAQAQGTTFGNPL</sequence>
<dbReference type="EMBL" id="FOQD01000001">
    <property type="protein sequence ID" value="SFH52603.1"/>
    <property type="molecule type" value="Genomic_DNA"/>
</dbReference>
<evidence type="ECO:0000256" key="1">
    <source>
        <dbReference type="ARBA" id="ARBA00004141"/>
    </source>
</evidence>
<evidence type="ECO:0000313" key="7">
    <source>
        <dbReference type="EMBL" id="SFH52603.1"/>
    </source>
</evidence>
<feature type="transmembrane region" description="Helical" evidence="6">
    <location>
        <begin position="103"/>
        <end position="126"/>
    </location>
</feature>
<dbReference type="OrthoDB" id="268713at2"/>
<dbReference type="AlphaFoldDB" id="A0A1I3ARF1"/>
<keyword evidence="8" id="KW-1185">Reference proteome</keyword>
<dbReference type="Proteomes" id="UP000199518">
    <property type="component" value="Unassembled WGS sequence"/>
</dbReference>
<dbReference type="GO" id="GO:0009403">
    <property type="term" value="P:toxin biosynthetic process"/>
    <property type="evidence" value="ECO:0007669"/>
    <property type="project" value="InterPro"/>
</dbReference>
<feature type="transmembrane region" description="Helical" evidence="6">
    <location>
        <begin position="31"/>
        <end position="52"/>
    </location>
</feature>
<dbReference type="RefSeq" id="WP_092046631.1">
    <property type="nucleotide sequence ID" value="NZ_FOQD01000001.1"/>
</dbReference>
<evidence type="ECO:0000256" key="3">
    <source>
        <dbReference type="ARBA" id="ARBA00022989"/>
    </source>
</evidence>
<keyword evidence="2 6" id="KW-0812">Transmembrane</keyword>
<proteinExistence type="predicted"/>
<feature type="transmembrane region" description="Helical" evidence="6">
    <location>
        <begin position="6"/>
        <end position="24"/>
    </location>
</feature>
<organism evidence="7 8">
    <name type="scientific">Planctomicrobium piriforme</name>
    <dbReference type="NCBI Taxonomy" id="1576369"/>
    <lineage>
        <taxon>Bacteria</taxon>
        <taxon>Pseudomonadati</taxon>
        <taxon>Planctomycetota</taxon>
        <taxon>Planctomycetia</taxon>
        <taxon>Planctomycetales</taxon>
        <taxon>Planctomycetaceae</taxon>
        <taxon>Planctomicrobium</taxon>
    </lineage>
</organism>
<dbReference type="Pfam" id="PF02674">
    <property type="entry name" value="Colicin_V"/>
    <property type="match status" value="1"/>
</dbReference>
<feature type="region of interest" description="Disordered" evidence="5">
    <location>
        <begin position="300"/>
        <end position="338"/>
    </location>
</feature>
<name>A0A1I3ARF1_9PLAN</name>
<accession>A0A1I3ARF1</accession>
<feature type="compositionally biased region" description="Pro residues" evidence="5">
    <location>
        <begin position="191"/>
        <end position="204"/>
    </location>
</feature>
<evidence type="ECO:0000256" key="6">
    <source>
        <dbReference type="SAM" id="Phobius"/>
    </source>
</evidence>
<gene>
    <name evidence="7" type="ORF">SAMN05421753_10118</name>
</gene>
<feature type="compositionally biased region" description="Polar residues" evidence="5">
    <location>
        <begin position="300"/>
        <end position="318"/>
    </location>
</feature>
<dbReference type="STRING" id="1576369.SAMN05421753_10118"/>
<dbReference type="InterPro" id="IPR003825">
    <property type="entry name" value="Colicin-V_CvpA"/>
</dbReference>
<protein>
    <submittedName>
        <fullName evidence="7">Membrane protein required for colicin V production</fullName>
    </submittedName>
</protein>
<keyword evidence="3 6" id="KW-1133">Transmembrane helix</keyword>
<feature type="region of interest" description="Disordered" evidence="5">
    <location>
        <begin position="174"/>
        <end position="222"/>
    </location>
</feature>
<evidence type="ECO:0000313" key="8">
    <source>
        <dbReference type="Proteomes" id="UP000199518"/>
    </source>
</evidence>
<feature type="transmembrane region" description="Helical" evidence="6">
    <location>
        <begin position="64"/>
        <end position="82"/>
    </location>
</feature>
<reference evidence="8" key="1">
    <citation type="submission" date="2016-10" db="EMBL/GenBank/DDBJ databases">
        <authorList>
            <person name="Varghese N."/>
            <person name="Submissions S."/>
        </authorList>
    </citation>
    <scope>NUCLEOTIDE SEQUENCE [LARGE SCALE GENOMIC DNA]</scope>
    <source>
        <strain evidence="8">DSM 26348</strain>
    </source>
</reference>
<keyword evidence="4 6" id="KW-0472">Membrane</keyword>
<evidence type="ECO:0000256" key="2">
    <source>
        <dbReference type="ARBA" id="ARBA00022692"/>
    </source>
</evidence>
<dbReference type="PANTHER" id="PTHR37306:SF1">
    <property type="entry name" value="COLICIN V PRODUCTION PROTEIN"/>
    <property type="match status" value="1"/>
</dbReference>
<dbReference type="GO" id="GO:0016020">
    <property type="term" value="C:membrane"/>
    <property type="evidence" value="ECO:0007669"/>
    <property type="project" value="UniProtKB-SubCell"/>
</dbReference>
<evidence type="ECO:0000256" key="5">
    <source>
        <dbReference type="SAM" id="MobiDB-lite"/>
    </source>
</evidence>
<comment type="subcellular location">
    <subcellularLocation>
        <location evidence="1">Membrane</location>
        <topology evidence="1">Multi-pass membrane protein</topology>
    </subcellularLocation>
</comment>
<evidence type="ECO:0000256" key="4">
    <source>
        <dbReference type="ARBA" id="ARBA00023136"/>
    </source>
</evidence>
<dbReference type="PANTHER" id="PTHR37306">
    <property type="entry name" value="COLICIN V PRODUCTION PROTEIN"/>
    <property type="match status" value="1"/>
</dbReference>